<name>A0ABP7QWC7_9BACT</name>
<evidence type="ECO:0008006" key="3">
    <source>
        <dbReference type="Google" id="ProtNLM"/>
    </source>
</evidence>
<dbReference type="Proteomes" id="UP001501556">
    <property type="component" value="Unassembled WGS sequence"/>
</dbReference>
<evidence type="ECO:0000313" key="1">
    <source>
        <dbReference type="EMBL" id="GAA3988146.1"/>
    </source>
</evidence>
<accession>A0ABP7QWC7</accession>
<organism evidence="1 2">
    <name type="scientific">Hymenobacter antarcticus</name>
    <dbReference type="NCBI Taxonomy" id="486270"/>
    <lineage>
        <taxon>Bacteria</taxon>
        <taxon>Pseudomonadati</taxon>
        <taxon>Bacteroidota</taxon>
        <taxon>Cytophagia</taxon>
        <taxon>Cytophagales</taxon>
        <taxon>Hymenobacteraceae</taxon>
        <taxon>Hymenobacter</taxon>
    </lineage>
</organism>
<reference evidence="2" key="1">
    <citation type="journal article" date="2019" name="Int. J. Syst. Evol. Microbiol.">
        <title>The Global Catalogue of Microorganisms (GCM) 10K type strain sequencing project: providing services to taxonomists for standard genome sequencing and annotation.</title>
        <authorList>
            <consortium name="The Broad Institute Genomics Platform"/>
            <consortium name="The Broad Institute Genome Sequencing Center for Infectious Disease"/>
            <person name="Wu L."/>
            <person name="Ma J."/>
        </authorList>
    </citation>
    <scope>NUCLEOTIDE SEQUENCE [LARGE SCALE GENOMIC DNA]</scope>
    <source>
        <strain evidence="2">JCM 17217</strain>
    </source>
</reference>
<dbReference type="EMBL" id="BAABDI010000033">
    <property type="protein sequence ID" value="GAA3988146.1"/>
    <property type="molecule type" value="Genomic_DNA"/>
</dbReference>
<gene>
    <name evidence="1" type="ORF">GCM10022407_35910</name>
</gene>
<protein>
    <recommendedName>
        <fullName evidence="3">Cupin</fullName>
    </recommendedName>
</protein>
<proteinExistence type="predicted"/>
<keyword evidence="2" id="KW-1185">Reference proteome</keyword>
<evidence type="ECO:0000313" key="2">
    <source>
        <dbReference type="Proteomes" id="UP001501556"/>
    </source>
</evidence>
<comment type="caution">
    <text evidence="1">The sequence shown here is derived from an EMBL/GenBank/DDBJ whole genome shotgun (WGS) entry which is preliminary data.</text>
</comment>
<dbReference type="RefSeq" id="WP_345126538.1">
    <property type="nucleotide sequence ID" value="NZ_BAABDI010000033.1"/>
</dbReference>
<sequence length="125" mass="13478">MKNSSLLGPLKGATHREVGGVQVDMVPTGNARVKRVVYPPGFRWSTNLKAIVGTPLCMHAHVGFLASGEFHIQYADGAIEEFVAPQVVAIAPGHDGWVVGEEPAVLIEFDFEGETVERLGLPMTR</sequence>